<dbReference type="EMBL" id="FTMX01000006">
    <property type="protein sequence ID" value="SIR85364.1"/>
    <property type="molecule type" value="Genomic_DNA"/>
</dbReference>
<protein>
    <submittedName>
        <fullName evidence="1">Uncharacterized protein</fullName>
    </submittedName>
</protein>
<evidence type="ECO:0000313" key="2">
    <source>
        <dbReference type="Proteomes" id="UP000185829"/>
    </source>
</evidence>
<accession>A0A9X8RC51</accession>
<name>A0A9X8RC51_9BACI</name>
<sequence>MLFFCFFLMVCKITLISTPGTRFPRAVREPPRRFYACGVSPGLAFPAGVSRLPFQSNLFEKDRTAFVYKLDNHCLPTVFMKVCKMGTLISTPGTRFPRAVREPPRRFYACGVSPGLAFPAGVSRLPFQSNLF</sequence>
<reference evidence="1 2" key="1">
    <citation type="submission" date="2017-01" db="EMBL/GenBank/DDBJ databases">
        <authorList>
            <person name="Varghese N."/>
            <person name="Submissions S."/>
        </authorList>
    </citation>
    <scope>NUCLEOTIDE SEQUENCE [LARGE SCALE GENOMIC DNA]</scope>
    <source>
        <strain evidence="1 2">RUG2-6</strain>
    </source>
</reference>
<proteinExistence type="predicted"/>
<organism evidence="1 2">
    <name type="scientific">Peribacillus simplex</name>
    <dbReference type="NCBI Taxonomy" id="1478"/>
    <lineage>
        <taxon>Bacteria</taxon>
        <taxon>Bacillati</taxon>
        <taxon>Bacillota</taxon>
        <taxon>Bacilli</taxon>
        <taxon>Bacillales</taxon>
        <taxon>Bacillaceae</taxon>
        <taxon>Peribacillus</taxon>
    </lineage>
</organism>
<gene>
    <name evidence="1" type="ORF">SAMN05878482_106192</name>
</gene>
<dbReference type="Proteomes" id="UP000185829">
    <property type="component" value="Unassembled WGS sequence"/>
</dbReference>
<comment type="caution">
    <text evidence="1">The sequence shown here is derived from an EMBL/GenBank/DDBJ whole genome shotgun (WGS) entry which is preliminary data.</text>
</comment>
<evidence type="ECO:0000313" key="1">
    <source>
        <dbReference type="EMBL" id="SIR85364.1"/>
    </source>
</evidence>
<dbReference type="AlphaFoldDB" id="A0A9X8RC51"/>